<evidence type="ECO:0000313" key="2">
    <source>
        <dbReference type="EMBL" id="RIB13877.1"/>
    </source>
</evidence>
<dbReference type="SUPFAM" id="SSF50978">
    <property type="entry name" value="WD40 repeat-like"/>
    <property type="match status" value="1"/>
</dbReference>
<gene>
    <name evidence="2" type="ORF">C2G38_2248595</name>
</gene>
<evidence type="ECO:0008006" key="4">
    <source>
        <dbReference type="Google" id="ProtNLM"/>
    </source>
</evidence>
<dbReference type="InterPro" id="IPR036322">
    <property type="entry name" value="WD40_repeat_dom_sf"/>
</dbReference>
<keyword evidence="1" id="KW-0472">Membrane</keyword>
<evidence type="ECO:0000256" key="1">
    <source>
        <dbReference type="SAM" id="Phobius"/>
    </source>
</evidence>
<feature type="transmembrane region" description="Helical" evidence="1">
    <location>
        <begin position="1050"/>
        <end position="1070"/>
    </location>
</feature>
<feature type="transmembrane region" description="Helical" evidence="1">
    <location>
        <begin position="1008"/>
        <end position="1030"/>
    </location>
</feature>
<organism evidence="2 3">
    <name type="scientific">Gigaspora rosea</name>
    <dbReference type="NCBI Taxonomy" id="44941"/>
    <lineage>
        <taxon>Eukaryota</taxon>
        <taxon>Fungi</taxon>
        <taxon>Fungi incertae sedis</taxon>
        <taxon>Mucoromycota</taxon>
        <taxon>Glomeromycotina</taxon>
        <taxon>Glomeromycetes</taxon>
        <taxon>Diversisporales</taxon>
        <taxon>Gigasporaceae</taxon>
        <taxon>Gigaspora</taxon>
    </lineage>
</organism>
<keyword evidence="3" id="KW-1185">Reference proteome</keyword>
<protein>
    <recommendedName>
        <fullName evidence="4">Ion transport domain-containing protein</fullName>
    </recommendedName>
</protein>
<name>A0A397UXH6_9GLOM</name>
<feature type="transmembrane region" description="Helical" evidence="1">
    <location>
        <begin position="972"/>
        <end position="996"/>
    </location>
</feature>
<dbReference type="AlphaFoldDB" id="A0A397UXH6"/>
<dbReference type="EMBL" id="QKWP01000884">
    <property type="protein sequence ID" value="RIB13877.1"/>
    <property type="molecule type" value="Genomic_DNA"/>
</dbReference>
<dbReference type="OrthoDB" id="2382507at2759"/>
<sequence>MEDMEEDRDSFGILIDKKDQKIKESALFTKYAAISQDESFIVIFDTDNTDIFKLQMYKTDEATENKAVSEERSGSLIFNENQKELMNSDDFSSWSIAVSNEHQEKFRLIAISCISQDDMQVQPGSEKYKCGFTKIWMIENEFNIKECGIEIENGGIIQLISEADDFTLILLKGNGIYKYYLSYSSVYMRIQHEILVLNYPERIINALEYNCSETIMEHKQVPSSDVIRKYLLRCLDSHYLLVDTSDRDLNKNIELYNLRDNQLMNVFKRNKLVLSILDRENPGSFTISSDEKLLAYVTGNDIKIYLIENGLELSSLSCKESGLNDVEFMKFVLDNEKLLIFKKDRAAVWDIFNSIREFIEFIPLKDASSGLVKRMTGIVIGPIENESFMILNIRPSFDAYDDKQIVLERLILNEHLKRSDLDSDWKELNPSECIINDSLPFAPYGYGINENDKVLLTDLEDSDRKHYLGIEPWAIHPAETVLDTYVKQRHQFPRYVIYLDEEKQTRLLIGNNTIQVWRDEKLEFIRIVNNNPNIPEEPYEKFDVTKIRYGKQKLDLLISLEGKNIQIKIEHEDDIIQIVMNAISALIYLNSQNKSINIAASDKRTKFNEIILQTRNIITRFITQYPNNWRLIDFRYKIMTEFINIRDFSLITRILFKKENTSTDDSEKSKLKTKLLNKIEKERPLHSWQVPLQDILPDKGTNIDVTMLMLFLEYYSNNAMDNIGWMDVVSEIIPELYERKYGLYTQELFYKPCFGNKRLDLSSFKFYEIEKRSEDSLKVFIPITQLIPRDNDLNFININDDEIPLIRMVPLTNFTTNKEDQSTPIKFKENQSTPSKLMELSEVKEIITKLFLPGKFSTIKNEDYSPFIRIIKLVKQGDPFYENPSMEAITNMMWHFSKNYWYNILYIYVVYFLIYSTISWAYLARLEFYGFSQFLMILLMILFYYIAYYFTVTKIHQFIFFGKEHMFDFFSWIDSFAILFPLITVFSISINGYSIVDGFKRATPTLGIMFMIFISIVLLWYELILLLRIFTGIAKCLYTINHMMISIKPYLIVFALSMIGMGQALATIYWDPTLLLFLITIFGIAITLEIIIMASFINTEVSNAEKNNRYGALQIQNDFIYNYERLEDSSLNSEMSVFESKFKDKFKIRYVCFLDEQLLTKTWNEKSVELDSKRLARLEKKYGLDLNEELDIDDNNDTQFFCTK</sequence>
<feature type="transmembrane region" description="Helical" evidence="1">
    <location>
        <begin position="1076"/>
        <end position="1097"/>
    </location>
</feature>
<proteinExistence type="predicted"/>
<comment type="caution">
    <text evidence="2">The sequence shown here is derived from an EMBL/GenBank/DDBJ whole genome shotgun (WGS) entry which is preliminary data.</text>
</comment>
<reference evidence="2 3" key="1">
    <citation type="submission" date="2018-06" db="EMBL/GenBank/DDBJ databases">
        <title>Comparative genomics reveals the genomic features of Rhizophagus irregularis, R. cerebriforme, R. diaphanum and Gigaspora rosea, and their symbiotic lifestyle signature.</title>
        <authorList>
            <person name="Morin E."/>
            <person name="San Clemente H."/>
            <person name="Chen E.C.H."/>
            <person name="De La Providencia I."/>
            <person name="Hainaut M."/>
            <person name="Kuo A."/>
            <person name="Kohler A."/>
            <person name="Murat C."/>
            <person name="Tang N."/>
            <person name="Roy S."/>
            <person name="Loubradou J."/>
            <person name="Henrissat B."/>
            <person name="Grigoriev I.V."/>
            <person name="Corradi N."/>
            <person name="Roux C."/>
            <person name="Martin F.M."/>
        </authorList>
    </citation>
    <scope>NUCLEOTIDE SEQUENCE [LARGE SCALE GENOMIC DNA]</scope>
    <source>
        <strain evidence="2 3">DAOM 194757</strain>
    </source>
</reference>
<dbReference type="STRING" id="44941.A0A397UXH6"/>
<feature type="transmembrane region" description="Helical" evidence="1">
    <location>
        <begin position="900"/>
        <end position="922"/>
    </location>
</feature>
<keyword evidence="1" id="KW-0812">Transmembrane</keyword>
<dbReference type="Proteomes" id="UP000266673">
    <property type="component" value="Unassembled WGS sequence"/>
</dbReference>
<feature type="transmembrane region" description="Helical" evidence="1">
    <location>
        <begin position="928"/>
        <end position="951"/>
    </location>
</feature>
<keyword evidence="1" id="KW-1133">Transmembrane helix</keyword>
<evidence type="ECO:0000313" key="3">
    <source>
        <dbReference type="Proteomes" id="UP000266673"/>
    </source>
</evidence>
<accession>A0A397UXH6</accession>